<name>A0A4U6TNF0_SETVI</name>
<evidence type="ECO:0000313" key="2">
    <source>
        <dbReference type="Proteomes" id="UP000298652"/>
    </source>
</evidence>
<dbReference type="AlphaFoldDB" id="A0A4U6TNF0"/>
<protein>
    <submittedName>
        <fullName evidence="1">Uncharacterized protein</fullName>
    </submittedName>
</protein>
<proteinExistence type="predicted"/>
<dbReference type="Gramene" id="TKW02834">
    <property type="protein sequence ID" value="TKW02834"/>
    <property type="gene ID" value="SEVIR_7G035700v2"/>
</dbReference>
<keyword evidence="2" id="KW-1185">Reference proteome</keyword>
<dbReference type="Proteomes" id="UP000298652">
    <property type="component" value="Chromosome 7"/>
</dbReference>
<accession>A0A4U6TNF0</accession>
<dbReference type="PANTHER" id="PTHR47851:SF1">
    <property type="entry name" value="OS06G0588700 PROTEIN"/>
    <property type="match status" value="1"/>
</dbReference>
<evidence type="ECO:0000313" key="1">
    <source>
        <dbReference type="EMBL" id="TKW02834.1"/>
    </source>
</evidence>
<dbReference type="PANTHER" id="PTHR47851">
    <property type="entry name" value="OS06G0588700 PROTEIN-RELATED"/>
    <property type="match status" value="1"/>
</dbReference>
<dbReference type="EMBL" id="CM016558">
    <property type="protein sequence ID" value="TKW02834.1"/>
    <property type="molecule type" value="Genomic_DNA"/>
</dbReference>
<reference evidence="1" key="1">
    <citation type="submission" date="2019-03" db="EMBL/GenBank/DDBJ databases">
        <title>WGS assembly of Setaria viridis.</title>
        <authorList>
            <person name="Huang P."/>
            <person name="Jenkins J."/>
            <person name="Grimwood J."/>
            <person name="Barry K."/>
            <person name="Healey A."/>
            <person name="Mamidi S."/>
            <person name="Sreedasyam A."/>
            <person name="Shu S."/>
            <person name="Feldman M."/>
            <person name="Wu J."/>
            <person name="Yu Y."/>
            <person name="Chen C."/>
            <person name="Johnson J."/>
            <person name="Rokhsar D."/>
            <person name="Baxter I."/>
            <person name="Schmutz J."/>
            <person name="Brutnell T."/>
            <person name="Kellogg E."/>
        </authorList>
    </citation>
    <scope>NUCLEOTIDE SEQUENCE [LARGE SCALE GENOMIC DNA]</scope>
</reference>
<sequence>MGKIVEMNERTTASCESIARREGKSGCSIQNVMVLVKECGAVPGTNEHFIASLIFTKKAEREMFMTLDTPKERFDWLTRKHEWMTRNDVPK</sequence>
<organism evidence="1 2">
    <name type="scientific">Setaria viridis</name>
    <name type="common">Green bristlegrass</name>
    <name type="synonym">Setaria italica subsp. viridis</name>
    <dbReference type="NCBI Taxonomy" id="4556"/>
    <lineage>
        <taxon>Eukaryota</taxon>
        <taxon>Viridiplantae</taxon>
        <taxon>Streptophyta</taxon>
        <taxon>Embryophyta</taxon>
        <taxon>Tracheophyta</taxon>
        <taxon>Spermatophyta</taxon>
        <taxon>Magnoliopsida</taxon>
        <taxon>Liliopsida</taxon>
        <taxon>Poales</taxon>
        <taxon>Poaceae</taxon>
        <taxon>PACMAD clade</taxon>
        <taxon>Panicoideae</taxon>
        <taxon>Panicodae</taxon>
        <taxon>Paniceae</taxon>
        <taxon>Cenchrinae</taxon>
        <taxon>Setaria</taxon>
    </lineage>
</organism>
<gene>
    <name evidence="1" type="ORF">SEVIR_7G035700v2</name>
</gene>